<dbReference type="RefSeq" id="WP_015712058.1">
    <property type="nucleotide sequence ID" value="NC_015577.1"/>
</dbReference>
<reference evidence="1 2" key="2">
    <citation type="journal article" date="2011" name="ISME J.">
        <title>RNA-seq reveals cooperative metabolic interactions between two termite-gut spirochete species in co-culture.</title>
        <authorList>
            <person name="Rosenthal A.Z."/>
            <person name="Matson E.G."/>
            <person name="Eldar A."/>
            <person name="Leadbetter J.R."/>
        </authorList>
    </citation>
    <scope>NUCLEOTIDE SEQUENCE [LARGE SCALE GENOMIC DNA]</scope>
    <source>
        <strain evidence="2">ATCC BAA-888 / DSM 13862 / ZAS-9</strain>
    </source>
</reference>
<evidence type="ECO:0000313" key="1">
    <source>
        <dbReference type="EMBL" id="AEF80456.1"/>
    </source>
</evidence>
<dbReference type="InterPro" id="IPR035069">
    <property type="entry name" value="TTHA1013/TTHA0281-like"/>
</dbReference>
<name>F5Y7B5_LEAAZ</name>
<dbReference type="EMBL" id="CP001841">
    <property type="protein sequence ID" value="AEF80456.1"/>
    <property type="molecule type" value="Genomic_DNA"/>
</dbReference>
<reference evidence="2" key="1">
    <citation type="submission" date="2009-12" db="EMBL/GenBank/DDBJ databases">
        <title>Complete sequence of Treponema azotonutricium strain ZAS-9.</title>
        <authorList>
            <person name="Tetu S.G."/>
            <person name="Matson E."/>
            <person name="Ren Q."/>
            <person name="Seshadri R."/>
            <person name="Elbourne L."/>
            <person name="Hassan K.A."/>
            <person name="Durkin A."/>
            <person name="Radune D."/>
            <person name="Mohamoud Y."/>
            <person name="Shay R."/>
            <person name="Jin S."/>
            <person name="Zhang X."/>
            <person name="Lucey K."/>
            <person name="Ballor N.R."/>
            <person name="Ottesen E."/>
            <person name="Rosenthal R."/>
            <person name="Allen A."/>
            <person name="Leadbetter J.R."/>
            <person name="Paulsen I.T."/>
        </authorList>
    </citation>
    <scope>NUCLEOTIDE SEQUENCE [LARGE SCALE GENOMIC DNA]</scope>
    <source>
        <strain evidence="2">ATCC BAA-888 / DSM 13862 / ZAS-9</strain>
    </source>
</reference>
<organism evidence="1 2">
    <name type="scientific">Leadbettera azotonutricia (strain ATCC BAA-888 / DSM 13862 / ZAS-9)</name>
    <name type="common">Treponema azotonutricium</name>
    <dbReference type="NCBI Taxonomy" id="545695"/>
    <lineage>
        <taxon>Bacteria</taxon>
        <taxon>Pseudomonadati</taxon>
        <taxon>Spirochaetota</taxon>
        <taxon>Spirochaetia</taxon>
        <taxon>Spirochaetales</taxon>
        <taxon>Breznakiellaceae</taxon>
        <taxon>Leadbettera</taxon>
    </lineage>
</organism>
<keyword evidence="2" id="KW-1185">Reference proteome</keyword>
<dbReference type="Gene3D" id="3.30.160.250">
    <property type="match status" value="1"/>
</dbReference>
<dbReference type="InParanoid" id="F5Y7B5"/>
<dbReference type="OrthoDB" id="489371at2"/>
<dbReference type="AlphaFoldDB" id="F5Y7B5"/>
<proteinExistence type="predicted"/>
<accession>F5Y7B5</accession>
<dbReference type="STRING" id="545695.TREAZ_3518"/>
<evidence type="ECO:0008006" key="3">
    <source>
        <dbReference type="Google" id="ProtNLM"/>
    </source>
</evidence>
<dbReference type="KEGG" id="taz:TREAZ_3518"/>
<dbReference type="Proteomes" id="UP000009222">
    <property type="component" value="Chromosome"/>
</dbReference>
<dbReference type="HOGENOM" id="CLU_114047_11_0_12"/>
<sequence length="66" mass="7630">MELSYTYWEAEEGGYIGFINQYPNYWTEGETIEELEIMLKSLYKDLLEFGDIQSAVPQKTGNLVVA</sequence>
<protein>
    <recommendedName>
        <fullName evidence="3">Type II toxin-antitoxin system HicB family antitoxin</fullName>
    </recommendedName>
</protein>
<dbReference type="SUPFAM" id="SSF143100">
    <property type="entry name" value="TTHA1013/TTHA0281-like"/>
    <property type="match status" value="1"/>
</dbReference>
<evidence type="ECO:0000313" key="2">
    <source>
        <dbReference type="Proteomes" id="UP000009222"/>
    </source>
</evidence>
<gene>
    <name evidence="1" type="ordered locus">TREAZ_3518</name>
</gene>
<dbReference type="eggNOG" id="COG1598">
    <property type="taxonomic scope" value="Bacteria"/>
</dbReference>